<dbReference type="Proteomes" id="UP000034881">
    <property type="component" value="Unassembled WGS sequence"/>
</dbReference>
<accession>A0A0G0TVH6</accession>
<gene>
    <name evidence="1" type="ORF">UT77_C0005G0032</name>
</gene>
<evidence type="ECO:0000313" key="2">
    <source>
        <dbReference type="Proteomes" id="UP000034881"/>
    </source>
</evidence>
<protein>
    <submittedName>
        <fullName evidence="1">Uncharacterized protein</fullName>
    </submittedName>
</protein>
<evidence type="ECO:0000313" key="1">
    <source>
        <dbReference type="EMBL" id="KKR41917.1"/>
    </source>
</evidence>
<organism evidence="1 2">
    <name type="scientific">Candidatus Daviesbacteria bacterium GW2011_GWC2_40_12</name>
    <dbReference type="NCBI Taxonomy" id="1618431"/>
    <lineage>
        <taxon>Bacteria</taxon>
        <taxon>Candidatus Daviesiibacteriota</taxon>
    </lineage>
</organism>
<sequence>MPKNKNQSGIIHLWLILLIIGIILGGVVLVNNSKPGTKPSFSNKPIVSPSSAPTVTAVSATSTSTPVPQQVKKGDLEALEKYCKEEALKLPQPSFTYKSKEGPIRSGPMSWVDQFIPKDKKQSEKISCTMAYRFDGQVAYGEMGAKYPMQGKEFDRTVRASLASKLDSAWEKVSGPSISNDSFNMVYKRENPQMGTVDFIDAFDGGLVIYVKFNTYYK</sequence>
<dbReference type="EMBL" id="LBYB01000005">
    <property type="protein sequence ID" value="KKR41917.1"/>
    <property type="molecule type" value="Genomic_DNA"/>
</dbReference>
<name>A0A0G0TVH6_9BACT</name>
<dbReference type="AlphaFoldDB" id="A0A0G0TVH6"/>
<proteinExistence type="predicted"/>
<comment type="caution">
    <text evidence="1">The sequence shown here is derived from an EMBL/GenBank/DDBJ whole genome shotgun (WGS) entry which is preliminary data.</text>
</comment>
<reference evidence="1 2" key="1">
    <citation type="journal article" date="2015" name="Nature">
        <title>rRNA introns, odd ribosomes, and small enigmatic genomes across a large radiation of phyla.</title>
        <authorList>
            <person name="Brown C.T."/>
            <person name="Hug L.A."/>
            <person name="Thomas B.C."/>
            <person name="Sharon I."/>
            <person name="Castelle C.J."/>
            <person name="Singh A."/>
            <person name="Wilkins M.J."/>
            <person name="Williams K.H."/>
            <person name="Banfield J.F."/>
        </authorList>
    </citation>
    <scope>NUCLEOTIDE SEQUENCE [LARGE SCALE GENOMIC DNA]</scope>
</reference>